<reference evidence="1" key="3">
    <citation type="submission" date="2019-09" db="EMBL/GenBank/DDBJ databases">
        <authorList>
            <person name="Zhang D.-C."/>
        </authorList>
    </citation>
    <scope>NUCLEOTIDE SEQUENCE</scope>
    <source>
        <strain evidence="1">RU-4-M-4</strain>
    </source>
</reference>
<evidence type="ECO:0000313" key="4">
    <source>
        <dbReference type="Proteomes" id="UP000322315"/>
    </source>
</evidence>
<reference evidence="2 3" key="2">
    <citation type="submission" date="2019-07" db="EMBL/GenBank/DDBJ databases">
        <title>Algibacter marinivivus sp. nov., isolated from the surface of a marine red alga.</title>
        <authorList>
            <person name="Zhong X."/>
            <person name="Xu W."/>
            <person name="Zhang Y."/>
            <person name="Zhang Q."/>
            <person name="Du Z."/>
        </authorList>
    </citation>
    <scope>NUCLEOTIDE SEQUENCE [LARGE SCALE GENOMIC DNA]</scope>
    <source>
        <strain evidence="2 3">RU-4-M-4</strain>
    </source>
</reference>
<gene>
    <name evidence="1" type="ORF">F2B50_14060</name>
    <name evidence="2" type="ORF">FPF71_14060</name>
</gene>
<dbReference type="AlphaFoldDB" id="A0A5M7B8T6"/>
<dbReference type="EMBL" id="VMBF01000008">
    <property type="protein sequence ID" value="TSJ74299.1"/>
    <property type="molecule type" value="Genomic_DNA"/>
</dbReference>
<evidence type="ECO:0000313" key="3">
    <source>
        <dbReference type="Proteomes" id="UP000315145"/>
    </source>
</evidence>
<protein>
    <submittedName>
        <fullName evidence="1">Uncharacterized protein</fullName>
    </submittedName>
</protein>
<comment type="caution">
    <text evidence="1">The sequence shown here is derived from an EMBL/GenBank/DDBJ whole genome shotgun (WGS) entry which is preliminary data.</text>
</comment>
<sequence length="173" mass="20584">MKSNNFINQIVGKTVDKIYQVNFNENKDNDDYLPWTFFITFSEFDMFMEIEGDFDGDHIKINLNQLSELKQKLKKNDLRNEPDLWQVYEVKENENLGELINKPILKCEYGIEKDEFTINENKIKGQKEVFTFIRFYYDKSFLTIFEGGCGLSVSDDKNIKLNFEETFDKYLAE</sequence>
<keyword evidence="3" id="KW-1185">Reference proteome</keyword>
<dbReference type="Proteomes" id="UP000315145">
    <property type="component" value="Unassembled WGS sequence"/>
</dbReference>
<reference evidence="1 4" key="1">
    <citation type="journal article" date="2015" name="Int. J. Syst. Evol. Microbiol.">
        <title>Algibacter amylolyticus sp. nov., isolated from intertidal sediment.</title>
        <authorList>
            <person name="Zhang D.C."/>
            <person name="Wu J."/>
            <person name="Neuner K."/>
            <person name="Yao J."/>
            <person name="Margesin R."/>
        </authorList>
    </citation>
    <scope>NUCLEOTIDE SEQUENCE [LARGE SCALE GENOMIC DNA]</scope>
    <source>
        <strain evidence="1 4">RU-4-M-4</strain>
    </source>
</reference>
<name>A0A5M7B8T6_9FLAO</name>
<evidence type="ECO:0000313" key="1">
    <source>
        <dbReference type="EMBL" id="KAA5823811.1"/>
    </source>
</evidence>
<evidence type="ECO:0000313" key="2">
    <source>
        <dbReference type="EMBL" id="TSJ74299.1"/>
    </source>
</evidence>
<dbReference type="OrthoDB" id="1428882at2"/>
<accession>A0A5M7B8T6</accession>
<dbReference type="EMBL" id="VWRS01000008">
    <property type="protein sequence ID" value="KAA5823811.1"/>
    <property type="molecule type" value="Genomic_DNA"/>
</dbReference>
<dbReference type="RefSeq" id="WP_144117355.1">
    <property type="nucleotide sequence ID" value="NZ_VMBF01000008.1"/>
</dbReference>
<proteinExistence type="predicted"/>
<dbReference type="Proteomes" id="UP000322315">
    <property type="component" value="Unassembled WGS sequence"/>
</dbReference>
<organism evidence="1 4">
    <name type="scientific">Algibacter amylolyticus</name>
    <dbReference type="NCBI Taxonomy" id="1608400"/>
    <lineage>
        <taxon>Bacteria</taxon>
        <taxon>Pseudomonadati</taxon>
        <taxon>Bacteroidota</taxon>
        <taxon>Flavobacteriia</taxon>
        <taxon>Flavobacteriales</taxon>
        <taxon>Flavobacteriaceae</taxon>
        <taxon>Algibacter</taxon>
    </lineage>
</organism>